<gene>
    <name evidence="1" type="ORF">FM114_09120</name>
</gene>
<proteinExistence type="predicted"/>
<dbReference type="EMBL" id="FUKQ01000035">
    <property type="protein sequence ID" value="SJN34704.1"/>
    <property type="molecule type" value="Genomic_DNA"/>
</dbReference>
<protein>
    <submittedName>
        <fullName evidence="1">Cytidine/deoxycytidylate deaminase/NUDIX/methyltransferase domains protein</fullName>
    </submittedName>
</protein>
<dbReference type="SUPFAM" id="SSF53335">
    <property type="entry name" value="S-adenosyl-L-methionine-dependent methyltransferases"/>
    <property type="match status" value="1"/>
</dbReference>
<keyword evidence="1" id="KW-0489">Methyltransferase</keyword>
<dbReference type="Gene3D" id="3.40.50.150">
    <property type="entry name" value="Vaccinia Virus protein VP39"/>
    <property type="match status" value="1"/>
</dbReference>
<dbReference type="Proteomes" id="UP000188342">
    <property type="component" value="Unassembled WGS sequence"/>
</dbReference>
<dbReference type="GO" id="GO:0032259">
    <property type="term" value="P:methylation"/>
    <property type="evidence" value="ECO:0007669"/>
    <property type="project" value="UniProtKB-KW"/>
</dbReference>
<accession>A0A1R4JRX8</accession>
<name>A0A1R4JRX8_9ACTN</name>
<dbReference type="AlphaFoldDB" id="A0A1R4JRX8"/>
<dbReference type="InterPro" id="IPR029063">
    <property type="entry name" value="SAM-dependent_MTases_sf"/>
</dbReference>
<dbReference type="PANTHER" id="PTHR43167:SF1">
    <property type="entry name" value="PUTATIVE (AFU_ORTHOLOGUE AFUA_6G01830)-RELATED"/>
    <property type="match status" value="1"/>
</dbReference>
<dbReference type="STRING" id="1255658.FM114_09120"/>
<reference evidence="1 2" key="1">
    <citation type="submission" date="2017-02" db="EMBL/GenBank/DDBJ databases">
        <authorList>
            <person name="Peterson S.W."/>
        </authorList>
    </citation>
    <scope>NUCLEOTIDE SEQUENCE [LARGE SCALE GENOMIC DNA]</scope>
    <source>
        <strain evidence="1 2">LSP_Lj1</strain>
    </source>
</reference>
<keyword evidence="2" id="KW-1185">Reference proteome</keyword>
<organism evidence="1 2">
    <name type="scientific">Luteococcus japonicus LSP_Lj1</name>
    <dbReference type="NCBI Taxonomy" id="1255658"/>
    <lineage>
        <taxon>Bacteria</taxon>
        <taxon>Bacillati</taxon>
        <taxon>Actinomycetota</taxon>
        <taxon>Actinomycetes</taxon>
        <taxon>Propionibacteriales</taxon>
        <taxon>Propionibacteriaceae</taxon>
        <taxon>Luteococcus</taxon>
    </lineage>
</organism>
<evidence type="ECO:0000313" key="1">
    <source>
        <dbReference type="EMBL" id="SJN34704.1"/>
    </source>
</evidence>
<dbReference type="PANTHER" id="PTHR43167">
    <property type="entry name" value="PUTATIVE (AFU_ORTHOLOGUE AFUA_6G01830)-RELATED"/>
    <property type="match status" value="1"/>
</dbReference>
<evidence type="ECO:0000313" key="2">
    <source>
        <dbReference type="Proteomes" id="UP000188342"/>
    </source>
</evidence>
<keyword evidence="1" id="KW-0808">Transferase</keyword>
<dbReference type="GO" id="GO:0008168">
    <property type="term" value="F:methyltransferase activity"/>
    <property type="evidence" value="ECO:0007669"/>
    <property type="project" value="UniProtKB-KW"/>
</dbReference>
<sequence length="190" mass="20744">MPVSTPDEVPELVSRALHQSLVTGWLQTTRNETGRLLATLAAGRRGTVAEAGTGSGAGVAWLRSGAWADTHVVCVERDAERATRARETLEGSDIEVLDGGCDTLRSRAPFSLLYMNRRTAEHVDRDLVWELVEASGIVVVDDFEPSSEWPPREFCGAVDTLRQSWLTDERFASTEVAVAPDLAVVLAVRR</sequence>